<sequence>MLIEQVLKAVNILNSKWRKPDELVYIATYDILFSQIERLAGM</sequence>
<name>A0A2P6S339_ROSCH</name>
<dbReference type="AlphaFoldDB" id="A0A2P6S339"/>
<organism evidence="1 2">
    <name type="scientific">Rosa chinensis</name>
    <name type="common">China rose</name>
    <dbReference type="NCBI Taxonomy" id="74649"/>
    <lineage>
        <taxon>Eukaryota</taxon>
        <taxon>Viridiplantae</taxon>
        <taxon>Streptophyta</taxon>
        <taxon>Embryophyta</taxon>
        <taxon>Tracheophyta</taxon>
        <taxon>Spermatophyta</taxon>
        <taxon>Magnoliopsida</taxon>
        <taxon>eudicotyledons</taxon>
        <taxon>Gunneridae</taxon>
        <taxon>Pentapetalae</taxon>
        <taxon>rosids</taxon>
        <taxon>fabids</taxon>
        <taxon>Rosales</taxon>
        <taxon>Rosaceae</taxon>
        <taxon>Rosoideae</taxon>
        <taxon>Rosoideae incertae sedis</taxon>
        <taxon>Rosa</taxon>
    </lineage>
</organism>
<keyword evidence="2" id="KW-1185">Reference proteome</keyword>
<protein>
    <submittedName>
        <fullName evidence="1">Uncharacterized protein</fullName>
    </submittedName>
</protein>
<dbReference type="EMBL" id="PDCK01000040">
    <property type="protein sequence ID" value="PRQ53087.1"/>
    <property type="molecule type" value="Genomic_DNA"/>
</dbReference>
<proteinExistence type="predicted"/>
<reference evidence="1 2" key="1">
    <citation type="journal article" date="2018" name="Nat. Genet.">
        <title>The Rosa genome provides new insights in the design of modern roses.</title>
        <authorList>
            <person name="Bendahmane M."/>
        </authorList>
    </citation>
    <scope>NUCLEOTIDE SEQUENCE [LARGE SCALE GENOMIC DNA]</scope>
    <source>
        <strain evidence="2">cv. Old Blush</strain>
    </source>
</reference>
<accession>A0A2P6S339</accession>
<gene>
    <name evidence="1" type="ORF">RchiOBHm_Chr2g0162631</name>
</gene>
<dbReference type="Gramene" id="PRQ53087">
    <property type="protein sequence ID" value="PRQ53087"/>
    <property type="gene ID" value="RchiOBHm_Chr2g0162631"/>
</dbReference>
<evidence type="ECO:0000313" key="2">
    <source>
        <dbReference type="Proteomes" id="UP000238479"/>
    </source>
</evidence>
<dbReference type="Proteomes" id="UP000238479">
    <property type="component" value="Chromosome 2"/>
</dbReference>
<comment type="caution">
    <text evidence="1">The sequence shown here is derived from an EMBL/GenBank/DDBJ whole genome shotgun (WGS) entry which is preliminary data.</text>
</comment>
<evidence type="ECO:0000313" key="1">
    <source>
        <dbReference type="EMBL" id="PRQ53087.1"/>
    </source>
</evidence>